<dbReference type="SUPFAM" id="SSF54106">
    <property type="entry name" value="LysM domain"/>
    <property type="match status" value="1"/>
</dbReference>
<dbReference type="Proteomes" id="UP000006695">
    <property type="component" value="Chromosome"/>
</dbReference>
<keyword evidence="1" id="KW-0732">Signal</keyword>
<accession>A5G7S6</accession>
<dbReference type="PROSITE" id="PS51782">
    <property type="entry name" value="LYSM"/>
    <property type="match status" value="1"/>
</dbReference>
<dbReference type="RefSeq" id="WP_011940497.1">
    <property type="nucleotide sequence ID" value="NC_009483.1"/>
</dbReference>
<dbReference type="InterPro" id="IPR018392">
    <property type="entry name" value="LysM"/>
</dbReference>
<evidence type="ECO:0000313" key="3">
    <source>
        <dbReference type="EMBL" id="ABQ27844.1"/>
    </source>
</evidence>
<dbReference type="HOGENOM" id="CLU_050533_1_0_7"/>
<dbReference type="STRING" id="351605.Gura_3691"/>
<feature type="domain" description="LysM" evidence="2">
    <location>
        <begin position="28"/>
        <end position="76"/>
    </location>
</feature>
<dbReference type="EMBL" id="CP000698">
    <property type="protein sequence ID" value="ABQ27844.1"/>
    <property type="molecule type" value="Genomic_DNA"/>
</dbReference>
<gene>
    <name evidence="3" type="ordered locus">Gura_3691</name>
</gene>
<dbReference type="Pfam" id="PF01476">
    <property type="entry name" value="LysM"/>
    <property type="match status" value="1"/>
</dbReference>
<evidence type="ECO:0000313" key="4">
    <source>
        <dbReference type="Proteomes" id="UP000006695"/>
    </source>
</evidence>
<dbReference type="CAZy" id="CBM50">
    <property type="family name" value="Carbohydrate-Binding Module Family 50"/>
</dbReference>
<dbReference type="InterPro" id="IPR036779">
    <property type="entry name" value="LysM_dom_sf"/>
</dbReference>
<dbReference type="PANTHER" id="PTHR34700">
    <property type="entry name" value="POTASSIUM BINDING PROTEIN KBP"/>
    <property type="match status" value="1"/>
</dbReference>
<sequence length="340" mass="37716">MRRLIFIGLLLLMSFISSREVFAQEEPTVYVIQKGDTLWGLSEKFLQDPYYWPNLWARNQSITNPHFIFPGQRLKVYPDRIEVETPAEVPAPAVHGEEPQPAETKKIVEEVAPVKTYTVSGGEGFLMENGLKPSGYIVSTYQGRQMVGEDDIVYTDIGKANGVEVGDKFSVYKKMGAVSHPVTNVILGYKVIPLGTLQLSELEEKVSKAIVTKSFQEIGAGSFLMPFRPRKLEVALKASDKELVGYIVETKTGNKAIAAGDVAYLDLGKQQGVEVGNMLYIVRDVAPDQTYALDKIEKLPAELLGALVIVETKENTSTALVVKSIDTIYRGDRVELKKNR</sequence>
<dbReference type="InterPro" id="IPR052196">
    <property type="entry name" value="Bact_Kbp"/>
</dbReference>
<dbReference type="KEGG" id="gur:Gura_3691"/>
<name>A5G7S6_GEOUR</name>
<dbReference type="OrthoDB" id="9765158at2"/>
<dbReference type="Gene3D" id="3.10.350.10">
    <property type="entry name" value="LysM domain"/>
    <property type="match status" value="1"/>
</dbReference>
<dbReference type="AlphaFoldDB" id="A5G7S6"/>
<proteinExistence type="predicted"/>
<feature type="chain" id="PRO_5002683391" evidence="1">
    <location>
        <begin position="24"/>
        <end position="340"/>
    </location>
</feature>
<organism evidence="3 4">
    <name type="scientific">Geotalea uraniireducens (strain Rf4)</name>
    <name type="common">Geobacter uraniireducens</name>
    <dbReference type="NCBI Taxonomy" id="351605"/>
    <lineage>
        <taxon>Bacteria</taxon>
        <taxon>Pseudomonadati</taxon>
        <taxon>Thermodesulfobacteriota</taxon>
        <taxon>Desulfuromonadia</taxon>
        <taxon>Geobacterales</taxon>
        <taxon>Geobacteraceae</taxon>
        <taxon>Geotalea</taxon>
    </lineage>
</organism>
<reference evidence="3 4" key="1">
    <citation type="submission" date="2007-05" db="EMBL/GenBank/DDBJ databases">
        <title>Complete sequence of Geobacter uraniireducens Rf4.</title>
        <authorList>
            <consortium name="US DOE Joint Genome Institute"/>
            <person name="Copeland A."/>
            <person name="Lucas S."/>
            <person name="Lapidus A."/>
            <person name="Barry K."/>
            <person name="Detter J.C."/>
            <person name="Glavina del Rio T."/>
            <person name="Hammon N."/>
            <person name="Israni S."/>
            <person name="Dalin E."/>
            <person name="Tice H."/>
            <person name="Pitluck S."/>
            <person name="Chertkov O."/>
            <person name="Brettin T."/>
            <person name="Bruce D."/>
            <person name="Han C."/>
            <person name="Schmutz J."/>
            <person name="Larimer F."/>
            <person name="Land M."/>
            <person name="Hauser L."/>
            <person name="Kyrpides N."/>
            <person name="Mikhailova N."/>
            <person name="Shelobolina E."/>
            <person name="Aklujkar M."/>
            <person name="Lovley D."/>
            <person name="Richardson P."/>
        </authorList>
    </citation>
    <scope>NUCLEOTIDE SEQUENCE [LARGE SCALE GENOMIC DNA]</scope>
    <source>
        <strain evidence="3 4">Rf4</strain>
    </source>
</reference>
<evidence type="ECO:0000256" key="1">
    <source>
        <dbReference type="SAM" id="SignalP"/>
    </source>
</evidence>
<dbReference type="PANTHER" id="PTHR34700:SF4">
    <property type="entry name" value="PHAGE-LIKE ELEMENT PBSX PROTEIN XKDP"/>
    <property type="match status" value="1"/>
</dbReference>
<dbReference type="CDD" id="cd00118">
    <property type="entry name" value="LysM"/>
    <property type="match status" value="1"/>
</dbReference>
<dbReference type="SMART" id="SM00257">
    <property type="entry name" value="LysM"/>
    <property type="match status" value="1"/>
</dbReference>
<keyword evidence="4" id="KW-1185">Reference proteome</keyword>
<protein>
    <submittedName>
        <fullName evidence="3">Peptidoglycan-binding LysM</fullName>
    </submittedName>
</protein>
<evidence type="ECO:0000259" key="2">
    <source>
        <dbReference type="PROSITE" id="PS51782"/>
    </source>
</evidence>
<feature type="signal peptide" evidence="1">
    <location>
        <begin position="1"/>
        <end position="23"/>
    </location>
</feature>